<dbReference type="Proteomes" id="UP000016534">
    <property type="component" value="Unassembled WGS sequence"/>
</dbReference>
<dbReference type="Pfam" id="PF03466">
    <property type="entry name" value="LysR_substrate"/>
    <property type="match status" value="1"/>
</dbReference>
<proteinExistence type="inferred from homology"/>
<organism evidence="6 7">
    <name type="scientific">Pseudoalteromonas undina</name>
    <dbReference type="NCBI Taxonomy" id="43660"/>
    <lineage>
        <taxon>Bacteria</taxon>
        <taxon>Pseudomonadati</taxon>
        <taxon>Pseudomonadota</taxon>
        <taxon>Gammaproteobacteria</taxon>
        <taxon>Alteromonadales</taxon>
        <taxon>Pseudoalteromonadaceae</taxon>
        <taxon>Pseudoalteromonas</taxon>
    </lineage>
</organism>
<comment type="caution">
    <text evidence="6">The sequence shown here is derived from an EMBL/GenBank/DDBJ whole genome shotgun (WGS) entry which is preliminary data.</text>
</comment>
<dbReference type="InterPro" id="IPR000847">
    <property type="entry name" value="LysR_HTH_N"/>
</dbReference>
<evidence type="ECO:0000313" key="6">
    <source>
        <dbReference type="EMBL" id="ERG61554.1"/>
    </source>
</evidence>
<evidence type="ECO:0000256" key="4">
    <source>
        <dbReference type="ARBA" id="ARBA00023163"/>
    </source>
</evidence>
<dbReference type="PANTHER" id="PTHR30579">
    <property type="entry name" value="TRANSCRIPTIONAL REGULATOR"/>
    <property type="match status" value="1"/>
</dbReference>
<dbReference type="InterPro" id="IPR036390">
    <property type="entry name" value="WH_DNA-bd_sf"/>
</dbReference>
<dbReference type="Pfam" id="PF00126">
    <property type="entry name" value="HTH_1"/>
    <property type="match status" value="1"/>
</dbReference>
<accession>A0ABP2XZJ7</accession>
<sequence length="285" mass="31404">MKNISTDSLRTFVMVVEVGGFAKAGDLLGLSQPAVSLQVKRLEDLLGYKLFKKQGQRQVLNQYGELLLPMAKQMVQHNDAILQLFTSESVTGKVRLGIPSEFAARILPSIIGDFVALYPEVSLEVKSRLSKHLLSDERQDQFDLVLALNEQLDSEKFPIFIQDQLVWVGDLSLAQNETVTLVTAPEGCIYRRRATQALEKAGIKYRIVYSNADLTGLIAALKEGLGITVLAKSTVPNDLAYHLHTKHLPALGSIGISLVKTASEPENAVFKLAEFIKLRLGYPTA</sequence>
<evidence type="ECO:0000256" key="1">
    <source>
        <dbReference type="ARBA" id="ARBA00009437"/>
    </source>
</evidence>
<dbReference type="SUPFAM" id="SSF46785">
    <property type="entry name" value="Winged helix' DNA-binding domain"/>
    <property type="match status" value="1"/>
</dbReference>
<dbReference type="PRINTS" id="PR00039">
    <property type="entry name" value="HTHLYSR"/>
</dbReference>
<dbReference type="PROSITE" id="PS50931">
    <property type="entry name" value="HTH_LYSR"/>
    <property type="match status" value="1"/>
</dbReference>
<keyword evidence="3" id="KW-0238">DNA-binding</keyword>
<name>A0ABP2XZJ7_9GAMM</name>
<gene>
    <name evidence="6" type="ORF">PUND_06477</name>
</gene>
<evidence type="ECO:0000256" key="2">
    <source>
        <dbReference type="ARBA" id="ARBA00023015"/>
    </source>
</evidence>
<keyword evidence="7" id="KW-1185">Reference proteome</keyword>
<reference evidence="6" key="1">
    <citation type="journal article" date="2012" name="J. Bacteriol.">
        <title>Genome sequences of type strains of seven species of the marine bacterium Pseudoalteromonas.</title>
        <authorList>
            <person name="Xie B.B."/>
            <person name="Shu Y.L."/>
            <person name="Qin Q.L."/>
            <person name="Rong J.C."/>
            <person name="Zhang X.Y."/>
            <person name="Chen X.L."/>
            <person name="Shi M."/>
            <person name="He H.L."/>
            <person name="Zhou B.C."/>
            <person name="Zhang Y.Z."/>
        </authorList>
    </citation>
    <scope>NUCLEOTIDE SEQUENCE [LARGE SCALE GENOMIC DNA]</scope>
    <source>
        <strain evidence="6">NCIMB 2128</strain>
    </source>
</reference>
<dbReference type="SUPFAM" id="SSF53850">
    <property type="entry name" value="Periplasmic binding protein-like II"/>
    <property type="match status" value="1"/>
</dbReference>
<comment type="similarity">
    <text evidence="1">Belongs to the LysR transcriptional regulatory family.</text>
</comment>
<evidence type="ECO:0000256" key="3">
    <source>
        <dbReference type="ARBA" id="ARBA00023125"/>
    </source>
</evidence>
<dbReference type="Gene3D" id="3.40.190.10">
    <property type="entry name" value="Periplasmic binding protein-like II"/>
    <property type="match status" value="2"/>
</dbReference>
<keyword evidence="4" id="KW-0804">Transcription</keyword>
<keyword evidence="2" id="KW-0805">Transcription regulation</keyword>
<evidence type="ECO:0000259" key="5">
    <source>
        <dbReference type="PROSITE" id="PS50931"/>
    </source>
</evidence>
<dbReference type="EMBL" id="AHCF02000013">
    <property type="protein sequence ID" value="ERG61554.1"/>
    <property type="molecule type" value="Genomic_DNA"/>
</dbReference>
<dbReference type="InterPro" id="IPR050176">
    <property type="entry name" value="LTTR"/>
</dbReference>
<dbReference type="InterPro" id="IPR036388">
    <property type="entry name" value="WH-like_DNA-bd_sf"/>
</dbReference>
<protein>
    <submittedName>
        <fullName evidence="6">Regulatory protein</fullName>
    </submittedName>
</protein>
<dbReference type="Gene3D" id="1.10.10.10">
    <property type="entry name" value="Winged helix-like DNA-binding domain superfamily/Winged helix DNA-binding domain"/>
    <property type="match status" value="1"/>
</dbReference>
<dbReference type="PANTHER" id="PTHR30579:SF7">
    <property type="entry name" value="HTH-TYPE TRANSCRIPTIONAL REGULATOR LRHA-RELATED"/>
    <property type="match status" value="1"/>
</dbReference>
<dbReference type="InterPro" id="IPR005119">
    <property type="entry name" value="LysR_subst-bd"/>
</dbReference>
<evidence type="ECO:0000313" key="7">
    <source>
        <dbReference type="Proteomes" id="UP000016534"/>
    </source>
</evidence>
<feature type="domain" description="HTH lysR-type" evidence="5">
    <location>
        <begin position="4"/>
        <end position="61"/>
    </location>
</feature>
<reference evidence="6" key="2">
    <citation type="submission" date="2013-04" db="EMBL/GenBank/DDBJ databases">
        <title>Genome sequence of Pseudoalteromonas undina.</title>
        <authorList>
            <person name="Xie B.-B."/>
            <person name="Rong J.-C."/>
            <person name="Qin Q.-L."/>
            <person name="Shu Y.-L."/>
            <person name="Zhang Y.-Z."/>
        </authorList>
    </citation>
    <scope>NUCLEOTIDE SEQUENCE</scope>
    <source>
        <strain evidence="6">NCIMB 2128</strain>
    </source>
</reference>